<keyword evidence="2" id="KW-1185">Reference proteome</keyword>
<protein>
    <submittedName>
        <fullName evidence="1">Uncharacterized protein</fullName>
    </submittedName>
</protein>
<evidence type="ECO:0000313" key="1">
    <source>
        <dbReference type="EMBL" id="OLP98715.1"/>
    </source>
</evidence>
<dbReference type="AlphaFoldDB" id="A0A1Q9DU60"/>
<evidence type="ECO:0000313" key="2">
    <source>
        <dbReference type="Proteomes" id="UP000186817"/>
    </source>
</evidence>
<name>A0A1Q9DU60_SYMMI</name>
<dbReference type="Proteomes" id="UP000186817">
    <property type="component" value="Unassembled WGS sequence"/>
</dbReference>
<organism evidence="1 2">
    <name type="scientific">Symbiodinium microadriaticum</name>
    <name type="common">Dinoflagellate</name>
    <name type="synonym">Zooxanthella microadriatica</name>
    <dbReference type="NCBI Taxonomy" id="2951"/>
    <lineage>
        <taxon>Eukaryota</taxon>
        <taxon>Sar</taxon>
        <taxon>Alveolata</taxon>
        <taxon>Dinophyceae</taxon>
        <taxon>Suessiales</taxon>
        <taxon>Symbiodiniaceae</taxon>
        <taxon>Symbiodinium</taxon>
    </lineage>
</organism>
<dbReference type="EMBL" id="LSRX01000388">
    <property type="protein sequence ID" value="OLP98715.1"/>
    <property type="molecule type" value="Genomic_DNA"/>
</dbReference>
<proteinExistence type="predicted"/>
<accession>A0A1Q9DU60</accession>
<sequence length="228" mass="25133">MLRLQQYAREFLSVHPVDGKHNIADLGTKSLNGARIKALLHKVGVRDAHDDFALVGSEEFQHLVDGNTVRKLVRLVKQQGNAGNSVGLQVAMIVLSHALSQHSVAAAADSAEHDDNESLDGMQSGFEQVLEFVDDGGLLQDSAKFEGPEFPSYCVGWTYKNALRNSAWTIPDYGKLKIVEQYALASAAYIYDSKLPFLRPQDNLVEYLKQCAPIAYEDTAVPCPRMVD</sequence>
<gene>
    <name evidence="1" type="ORF">AK812_SmicGene18814</name>
</gene>
<comment type="caution">
    <text evidence="1">The sequence shown here is derived from an EMBL/GenBank/DDBJ whole genome shotgun (WGS) entry which is preliminary data.</text>
</comment>
<dbReference type="OrthoDB" id="10270760at2759"/>
<reference evidence="1 2" key="1">
    <citation type="submission" date="2016-02" db="EMBL/GenBank/DDBJ databases">
        <title>Genome analysis of coral dinoflagellate symbionts highlights evolutionary adaptations to a symbiotic lifestyle.</title>
        <authorList>
            <person name="Aranda M."/>
            <person name="Li Y."/>
            <person name="Liew Y.J."/>
            <person name="Baumgarten S."/>
            <person name="Simakov O."/>
            <person name="Wilson M."/>
            <person name="Piel J."/>
            <person name="Ashoor H."/>
            <person name="Bougouffa S."/>
            <person name="Bajic V.B."/>
            <person name="Ryu T."/>
            <person name="Ravasi T."/>
            <person name="Bayer T."/>
            <person name="Micklem G."/>
            <person name="Kim H."/>
            <person name="Bhak J."/>
            <person name="Lajeunesse T.C."/>
            <person name="Voolstra C.R."/>
        </authorList>
    </citation>
    <scope>NUCLEOTIDE SEQUENCE [LARGE SCALE GENOMIC DNA]</scope>
    <source>
        <strain evidence="1 2">CCMP2467</strain>
    </source>
</reference>